<keyword evidence="2" id="KW-1185">Reference proteome</keyword>
<reference evidence="1" key="1">
    <citation type="submission" date="2020-11" db="EMBL/GenBank/DDBJ databases">
        <authorList>
            <consortium name="DOE Joint Genome Institute"/>
            <person name="Ahrendt S."/>
            <person name="Riley R."/>
            <person name="Andreopoulos W."/>
            <person name="LaButti K."/>
            <person name="Pangilinan J."/>
            <person name="Ruiz-duenas F.J."/>
            <person name="Barrasa J.M."/>
            <person name="Sanchez-Garcia M."/>
            <person name="Camarero S."/>
            <person name="Miyauchi S."/>
            <person name="Serrano A."/>
            <person name="Linde D."/>
            <person name="Babiker R."/>
            <person name="Drula E."/>
            <person name="Ayuso-Fernandez I."/>
            <person name="Pacheco R."/>
            <person name="Padilla G."/>
            <person name="Ferreira P."/>
            <person name="Barriuso J."/>
            <person name="Kellner H."/>
            <person name="Castanera R."/>
            <person name="Alfaro M."/>
            <person name="Ramirez L."/>
            <person name="Pisabarro A.G."/>
            <person name="Kuo A."/>
            <person name="Tritt A."/>
            <person name="Lipzen A."/>
            <person name="He G."/>
            <person name="Yan M."/>
            <person name="Ng V."/>
            <person name="Cullen D."/>
            <person name="Martin F."/>
            <person name="Rosso M.-N."/>
            <person name="Henrissat B."/>
            <person name="Hibbett D."/>
            <person name="Martinez A.T."/>
            <person name="Grigoriev I.V."/>
        </authorList>
    </citation>
    <scope>NUCLEOTIDE SEQUENCE</scope>
    <source>
        <strain evidence="1">AH 44721</strain>
    </source>
</reference>
<dbReference type="OrthoDB" id="3031164at2759"/>
<sequence length="366" mass="39862">MLPSLPSHNIGLKAIATNAQFHGYISIPTLAETCPTERDGRDHLHRLFTENPKMNWCRPLDQVNVIRVVSRTYGDNGGIHGSDTIAAAAEKDGPVVLIGLPTPDVLFNIVWKLVPDFVKSKVTQWAKGKMDGPIANEITSYVKQALGLLPLPIPAFFVNAVTNLVIPPLVSLIISKLAGTQNVLATADASFTFPHHTAKSLKLMQHFDRKILLAAGLKPHHLPAHLKPTASPVGDDDDIVTVGQPDDRDSRTDMQQFYQADVPNGCKSLQLTQVIAAQLRTNPQSDPDPDTFGAAVWKTLDTDTKTNIRQNVSADPPNRAAIADLLYTPIRNILQLSPYSVPSPILDSFTSMKAPEVTEYVVVTQG</sequence>
<protein>
    <submittedName>
        <fullName evidence="1">Uncharacterized protein</fullName>
    </submittedName>
</protein>
<evidence type="ECO:0000313" key="1">
    <source>
        <dbReference type="EMBL" id="KAF8892340.1"/>
    </source>
</evidence>
<dbReference type="EMBL" id="JADNYJ010000069">
    <property type="protein sequence ID" value="KAF8892340.1"/>
    <property type="molecule type" value="Genomic_DNA"/>
</dbReference>
<gene>
    <name evidence="1" type="ORF">CPB84DRAFT_1732422</name>
</gene>
<comment type="caution">
    <text evidence="1">The sequence shown here is derived from an EMBL/GenBank/DDBJ whole genome shotgun (WGS) entry which is preliminary data.</text>
</comment>
<dbReference type="Proteomes" id="UP000724874">
    <property type="component" value="Unassembled WGS sequence"/>
</dbReference>
<proteinExistence type="predicted"/>
<dbReference type="AlphaFoldDB" id="A0A9P5TLC7"/>
<accession>A0A9P5TLC7</accession>
<evidence type="ECO:0000313" key="2">
    <source>
        <dbReference type="Proteomes" id="UP000724874"/>
    </source>
</evidence>
<organism evidence="1 2">
    <name type="scientific">Gymnopilus junonius</name>
    <name type="common">Spectacular rustgill mushroom</name>
    <name type="synonym">Gymnopilus spectabilis subsp. junonius</name>
    <dbReference type="NCBI Taxonomy" id="109634"/>
    <lineage>
        <taxon>Eukaryota</taxon>
        <taxon>Fungi</taxon>
        <taxon>Dikarya</taxon>
        <taxon>Basidiomycota</taxon>
        <taxon>Agaricomycotina</taxon>
        <taxon>Agaricomycetes</taxon>
        <taxon>Agaricomycetidae</taxon>
        <taxon>Agaricales</taxon>
        <taxon>Agaricineae</taxon>
        <taxon>Hymenogastraceae</taxon>
        <taxon>Gymnopilus</taxon>
    </lineage>
</organism>
<name>A0A9P5TLC7_GYMJU</name>